<feature type="transmembrane region" description="Helical" evidence="7">
    <location>
        <begin position="228"/>
        <end position="248"/>
    </location>
</feature>
<evidence type="ECO:0000313" key="9">
    <source>
        <dbReference type="Proteomes" id="UP000703661"/>
    </source>
</evidence>
<comment type="subcellular location">
    <subcellularLocation>
        <location evidence="1">Membrane</location>
        <topology evidence="1">Multi-pass membrane protein</topology>
    </subcellularLocation>
</comment>
<feature type="transmembrane region" description="Helical" evidence="7">
    <location>
        <begin position="556"/>
        <end position="574"/>
    </location>
</feature>
<evidence type="ECO:0008006" key="10">
    <source>
        <dbReference type="Google" id="ProtNLM"/>
    </source>
</evidence>
<accession>A0A9P6MUE6</accession>
<dbReference type="EMBL" id="JAAAID010000801">
    <property type="protein sequence ID" value="KAG0013794.1"/>
    <property type="molecule type" value="Genomic_DNA"/>
</dbReference>
<dbReference type="GO" id="GO:0035673">
    <property type="term" value="F:oligopeptide transmembrane transporter activity"/>
    <property type="evidence" value="ECO:0007669"/>
    <property type="project" value="InterPro"/>
</dbReference>
<dbReference type="PANTHER" id="PTHR31645">
    <property type="entry name" value="OLIGOPEPTIDE TRANSPORTER YGL114W-RELATED"/>
    <property type="match status" value="1"/>
</dbReference>
<dbReference type="Proteomes" id="UP000703661">
    <property type="component" value="Unassembled WGS sequence"/>
</dbReference>
<feature type="transmembrane region" description="Helical" evidence="7">
    <location>
        <begin position="67"/>
        <end position="87"/>
    </location>
</feature>
<dbReference type="OrthoDB" id="77405at2759"/>
<keyword evidence="9" id="KW-1185">Reference proteome</keyword>
<evidence type="ECO:0000256" key="7">
    <source>
        <dbReference type="SAM" id="Phobius"/>
    </source>
</evidence>
<dbReference type="PANTHER" id="PTHR31645:SF3">
    <property type="entry name" value="OLIGOPEPTIDE TRANSPORTER"/>
    <property type="match status" value="1"/>
</dbReference>
<name>A0A9P6MUE6_9FUNG</name>
<feature type="transmembrane region" description="Helical" evidence="7">
    <location>
        <begin position="595"/>
        <end position="618"/>
    </location>
</feature>
<comment type="similarity">
    <text evidence="2">Belongs to the oligopeptide OPT transporter family.</text>
</comment>
<evidence type="ECO:0000256" key="1">
    <source>
        <dbReference type="ARBA" id="ARBA00004141"/>
    </source>
</evidence>
<evidence type="ECO:0000256" key="5">
    <source>
        <dbReference type="ARBA" id="ARBA00022989"/>
    </source>
</evidence>
<feature type="transmembrane region" description="Helical" evidence="7">
    <location>
        <begin position="99"/>
        <end position="121"/>
    </location>
</feature>
<sequence>MSEKNEYPAEKDEYPAEKVASIDLRDEEEEEEIEETQQFTWRAAIIGSLLGLVVAASNLYLGLSAGWTFGAALWGSILGFLILKSVSKVTGNFFGPKENCVVQTAATTAGGLSSGYVTAIPAMYRLGLMSSLDPRDHVSQLLLWTTCSAFFGMFFAIPLRSHFIINQDLPFPSCRAAAETIKSLHKTGSSAAKDARQSGIYIGLSFLISTVWGVIAYFIPGIFEAIHILYYIGKAAGSTAVANADAIWNWYFKWDFSFFGAGLMTPGNTVFSLLAGQLIAFGIAGPLLVSSGYLKGPLGFPPPPDIGSAQSWFLWPGIGLMVCSSFAELGAQGPTLYRGIKDGIFEIRNLIRKFQKKEALNSGVVTNDPTPKDELIPTYYWVSGILIAGIMTVCVMSLQFKIPAYATIGCLFFSFILAFVALQSSGETDITPSGALGKVTQLVFARVPGPDIKAIQKSNLMCGVIVTSVCSQSVDMVGDLKTAYLLRASPRAMFWAQMVGSVFAIAIAFPLFLLYSTAYPCILDSTLTSCKFSLPSVTAWANFCKLVTGEGKIPPTAMTTMIIVSVLAILNVVIKTKFIPKSWKPYWPNLNAMGIGFIVPNPYYAIAFVIGWTAGFIWRKMNQKHYEKLIYSVGAGCVAGAGIAGIFTAAFTIAGVKGRAVSAGCGYDLELC</sequence>
<protein>
    <recommendedName>
        <fullName evidence="10">Oligopeptide transporter</fullName>
    </recommendedName>
</protein>
<feature type="transmembrane region" description="Helical" evidence="7">
    <location>
        <begin position="141"/>
        <end position="159"/>
    </location>
</feature>
<dbReference type="InterPro" id="IPR045035">
    <property type="entry name" value="YSL-like"/>
</dbReference>
<feature type="transmembrane region" description="Helical" evidence="7">
    <location>
        <begin position="200"/>
        <end position="222"/>
    </location>
</feature>
<dbReference type="GO" id="GO:0000329">
    <property type="term" value="C:fungal-type vacuole membrane"/>
    <property type="evidence" value="ECO:0007669"/>
    <property type="project" value="TreeGrafter"/>
</dbReference>
<evidence type="ECO:0000256" key="4">
    <source>
        <dbReference type="ARBA" id="ARBA00022692"/>
    </source>
</evidence>
<feature type="transmembrane region" description="Helical" evidence="7">
    <location>
        <begin position="404"/>
        <end position="422"/>
    </location>
</feature>
<evidence type="ECO:0000313" key="8">
    <source>
        <dbReference type="EMBL" id="KAG0013794.1"/>
    </source>
</evidence>
<feature type="transmembrane region" description="Helical" evidence="7">
    <location>
        <begin position="39"/>
        <end position="61"/>
    </location>
</feature>
<dbReference type="InterPro" id="IPR004813">
    <property type="entry name" value="OPT"/>
</dbReference>
<keyword evidence="3" id="KW-0813">Transport</keyword>
<organism evidence="8 9">
    <name type="scientific">Entomortierella chlamydospora</name>
    <dbReference type="NCBI Taxonomy" id="101097"/>
    <lineage>
        <taxon>Eukaryota</taxon>
        <taxon>Fungi</taxon>
        <taxon>Fungi incertae sedis</taxon>
        <taxon>Mucoromycota</taxon>
        <taxon>Mortierellomycotina</taxon>
        <taxon>Mortierellomycetes</taxon>
        <taxon>Mortierellales</taxon>
        <taxon>Mortierellaceae</taxon>
        <taxon>Entomortierella</taxon>
    </lineage>
</organism>
<dbReference type="AlphaFoldDB" id="A0A9P6MUE6"/>
<dbReference type="NCBIfam" id="TIGR00728">
    <property type="entry name" value="OPT_sfam"/>
    <property type="match status" value="1"/>
</dbReference>
<gene>
    <name evidence="8" type="ORF">BGZ80_010854</name>
</gene>
<keyword evidence="4 7" id="KW-0812">Transmembrane</keyword>
<comment type="caution">
    <text evidence="8">The sequence shown here is derived from an EMBL/GenBank/DDBJ whole genome shotgun (WGS) entry which is preliminary data.</text>
</comment>
<feature type="transmembrane region" description="Helical" evidence="7">
    <location>
        <begin position="379"/>
        <end position="398"/>
    </location>
</feature>
<reference evidence="8" key="1">
    <citation type="journal article" date="2020" name="Fungal Divers.">
        <title>Resolving the Mortierellaceae phylogeny through synthesis of multi-gene phylogenetics and phylogenomics.</title>
        <authorList>
            <person name="Vandepol N."/>
            <person name="Liber J."/>
            <person name="Desiro A."/>
            <person name="Na H."/>
            <person name="Kennedy M."/>
            <person name="Barry K."/>
            <person name="Grigoriev I.V."/>
            <person name="Miller A.N."/>
            <person name="O'Donnell K."/>
            <person name="Stajich J.E."/>
            <person name="Bonito G."/>
        </authorList>
    </citation>
    <scope>NUCLEOTIDE SEQUENCE</scope>
    <source>
        <strain evidence="8">NRRL 2769</strain>
    </source>
</reference>
<evidence type="ECO:0000256" key="2">
    <source>
        <dbReference type="ARBA" id="ARBA00008807"/>
    </source>
</evidence>
<feature type="transmembrane region" description="Helical" evidence="7">
    <location>
        <begin position="494"/>
        <end position="515"/>
    </location>
</feature>
<evidence type="ECO:0000256" key="6">
    <source>
        <dbReference type="ARBA" id="ARBA00023136"/>
    </source>
</evidence>
<feature type="transmembrane region" description="Helical" evidence="7">
    <location>
        <begin position="630"/>
        <end position="654"/>
    </location>
</feature>
<dbReference type="Pfam" id="PF03169">
    <property type="entry name" value="OPT"/>
    <property type="match status" value="1"/>
</dbReference>
<evidence type="ECO:0000256" key="3">
    <source>
        <dbReference type="ARBA" id="ARBA00022448"/>
    </source>
</evidence>
<proteinExistence type="inferred from homology"/>
<feature type="transmembrane region" description="Helical" evidence="7">
    <location>
        <begin position="269"/>
        <end position="293"/>
    </location>
</feature>
<keyword evidence="6 7" id="KW-0472">Membrane</keyword>
<keyword evidence="5 7" id="KW-1133">Transmembrane helix</keyword>